<keyword evidence="7" id="KW-1185">Reference proteome</keyword>
<accession>A0A545TTN5</accession>
<dbReference type="InterPro" id="IPR010982">
    <property type="entry name" value="Lambda_DNA-bd_dom_sf"/>
</dbReference>
<dbReference type="Proteomes" id="UP000315252">
    <property type="component" value="Unassembled WGS sequence"/>
</dbReference>
<dbReference type="InterPro" id="IPR028082">
    <property type="entry name" value="Peripla_BP_I"/>
</dbReference>
<dbReference type="Gene3D" id="1.10.260.40">
    <property type="entry name" value="lambda repressor-like DNA-binding domains"/>
    <property type="match status" value="1"/>
</dbReference>
<protein>
    <submittedName>
        <fullName evidence="6">DUF1479 family protein</fullName>
    </submittedName>
</protein>
<dbReference type="SUPFAM" id="SSF53822">
    <property type="entry name" value="Periplasmic binding protein-like I"/>
    <property type="match status" value="1"/>
</dbReference>
<dbReference type="GO" id="GO:0003677">
    <property type="term" value="F:DNA binding"/>
    <property type="evidence" value="ECO:0007669"/>
    <property type="project" value="UniProtKB-KW"/>
</dbReference>
<dbReference type="SUPFAM" id="SSF51197">
    <property type="entry name" value="Clavaminate synthase-like"/>
    <property type="match status" value="1"/>
</dbReference>
<evidence type="ECO:0000256" key="3">
    <source>
        <dbReference type="ARBA" id="ARBA00023163"/>
    </source>
</evidence>
<dbReference type="InterPro" id="IPR027443">
    <property type="entry name" value="IPNS-like_sf"/>
</dbReference>
<dbReference type="AlphaFoldDB" id="A0A545TTN5"/>
<dbReference type="InterPro" id="IPR046335">
    <property type="entry name" value="LacI/GalR-like_sensor"/>
</dbReference>
<dbReference type="InterPro" id="IPR010856">
    <property type="entry name" value="Gig2-like"/>
</dbReference>
<comment type="caution">
    <text evidence="6">The sequence shown here is derived from an EMBL/GenBank/DDBJ whole genome shotgun (WGS) entry which is preliminary data.</text>
</comment>
<feature type="region of interest" description="Disordered" evidence="4">
    <location>
        <begin position="1"/>
        <end position="24"/>
    </location>
</feature>
<proteinExistence type="predicted"/>
<name>A0A545TTN5_9PROT</name>
<keyword evidence="2" id="KW-0238">DNA-binding</keyword>
<dbReference type="CDD" id="cd20009">
    <property type="entry name" value="PBP1_RafR-like"/>
    <property type="match status" value="1"/>
</dbReference>
<evidence type="ECO:0000256" key="4">
    <source>
        <dbReference type="SAM" id="MobiDB-lite"/>
    </source>
</evidence>
<dbReference type="GO" id="GO:0006355">
    <property type="term" value="P:regulation of DNA-templated transcription"/>
    <property type="evidence" value="ECO:0007669"/>
    <property type="project" value="InterPro"/>
</dbReference>
<dbReference type="Gene3D" id="3.40.50.2300">
    <property type="match status" value="2"/>
</dbReference>
<feature type="region of interest" description="Disordered" evidence="4">
    <location>
        <begin position="350"/>
        <end position="421"/>
    </location>
</feature>
<gene>
    <name evidence="6" type="ORF">FKG95_10465</name>
</gene>
<dbReference type="Pfam" id="PF00356">
    <property type="entry name" value="LacI"/>
    <property type="match status" value="1"/>
</dbReference>
<dbReference type="OrthoDB" id="5620327at2"/>
<dbReference type="Pfam" id="PF07350">
    <property type="entry name" value="Gig2-like"/>
    <property type="match status" value="1"/>
</dbReference>
<dbReference type="Gene3D" id="2.60.120.330">
    <property type="entry name" value="B-lactam Antibiotic, Isopenicillin N Synthase, Chain"/>
    <property type="match status" value="1"/>
</dbReference>
<dbReference type="SMART" id="SM00354">
    <property type="entry name" value="HTH_LACI"/>
    <property type="match status" value="1"/>
</dbReference>
<dbReference type="CDD" id="cd01392">
    <property type="entry name" value="HTH_LacI"/>
    <property type="match status" value="1"/>
</dbReference>
<evidence type="ECO:0000256" key="1">
    <source>
        <dbReference type="ARBA" id="ARBA00023015"/>
    </source>
</evidence>
<sequence length="831" mass="91569">MTDKPTDVPLPPSASHASLRNRGKRPTLKTIATITGLGVTTVSRALKDGPEIAEETKRKVRQVASEVGYYPDRAGVRLRTGKTNVISLVLNPHDEVVGYGSSVILGLSQVLSSTPYHLVVTPHFLNADPMDSVRYITESGSADGIVFSRTEPMDPRVRYLMEIDFPFVSHGRTELATEHPYHDYDNAEFSRLAARRLIEKGRKRLVLIAPPTAHTYHQHMTRGFADTVREAGVEQVFLSQVDLDSTAEQIRTSIRELVKQGQRPDGFVCGGEISAIALMAGLADAGLKIGEDVDIVAKQTSSIFNHYQPQIDTIYEDLTATGQELANIILRRLDDSPVASLQTIGTPELRFRTSSSADAASPARHEKTQKSAGAQKGEAKMDGTAQPSERMPSENKPSKTKSSDTQPAGARALSAGKTDEAVKAQITSAKKMLRRNKAKLKASFAHLSDAMKAEIDEIKTTVAAGRPCIPELDFATIRDGMVSDQTRADIRKRGAVVIRGVFDRTQAEDWNEELGAYIDDNGYYEKEVEKRGLDKYFDELASGRPQIFGLYWSKPQIMIRQAETMAATKRFLNGLWDIAGPNGKEFDPDNDYTYADRIRRREPGDKTLGLSPHMDAGSYERWTDPAFQTIYEAVFAGDWQAYDPWNAAERTQTIEYPSPAVCSMFRTFQGWTGLTTQGPNDGTLQLVPSAKAIAYMLLRALQDDVAEDDLCGALPGRALSATEEWHPLLLEGLISIPTVEPGDTVWWHPDVIHAVEDEHNGAGYSNVVYVGASPRCAKNTVYARKQARAFIEGLSAPDFAPENYEVNFKGRATASDLTELGREQMALDTLV</sequence>
<dbReference type="EMBL" id="VHSH01000003">
    <property type="protein sequence ID" value="TQV80587.1"/>
    <property type="molecule type" value="Genomic_DNA"/>
</dbReference>
<evidence type="ECO:0000259" key="5">
    <source>
        <dbReference type="PROSITE" id="PS50932"/>
    </source>
</evidence>
<dbReference type="PANTHER" id="PTHR30613">
    <property type="entry name" value="UNCHARACTERIZED PROTEIN YBIU-RELATED"/>
    <property type="match status" value="1"/>
</dbReference>
<dbReference type="PROSITE" id="PS50932">
    <property type="entry name" value="HTH_LACI_2"/>
    <property type="match status" value="1"/>
</dbReference>
<reference evidence="6 7" key="1">
    <citation type="submission" date="2019-06" db="EMBL/GenBank/DDBJ databases">
        <title>Whole genome sequence for Rhodospirillaceae sp. R148.</title>
        <authorList>
            <person name="Wang G."/>
        </authorList>
    </citation>
    <scope>NUCLEOTIDE SEQUENCE [LARGE SCALE GENOMIC DNA]</scope>
    <source>
        <strain evidence="6 7">R148</strain>
    </source>
</reference>
<evidence type="ECO:0000256" key="2">
    <source>
        <dbReference type="ARBA" id="ARBA00023125"/>
    </source>
</evidence>
<organism evidence="6 7">
    <name type="scientific">Denitrobaculum tricleocarpae</name>
    <dbReference type="NCBI Taxonomy" id="2591009"/>
    <lineage>
        <taxon>Bacteria</taxon>
        <taxon>Pseudomonadati</taxon>
        <taxon>Pseudomonadota</taxon>
        <taxon>Alphaproteobacteria</taxon>
        <taxon>Rhodospirillales</taxon>
        <taxon>Rhodospirillaceae</taxon>
        <taxon>Denitrobaculum</taxon>
    </lineage>
</organism>
<dbReference type="PANTHER" id="PTHR30613:SF1">
    <property type="entry name" value="DUF1479 DOMAIN PROTEIN (AFU_ORTHOLOGUE AFUA_5G09280)"/>
    <property type="match status" value="1"/>
</dbReference>
<feature type="domain" description="HTH lacI-type" evidence="5">
    <location>
        <begin position="26"/>
        <end position="80"/>
    </location>
</feature>
<evidence type="ECO:0000313" key="6">
    <source>
        <dbReference type="EMBL" id="TQV80587.1"/>
    </source>
</evidence>
<dbReference type="InterPro" id="IPR000843">
    <property type="entry name" value="HTH_LacI"/>
</dbReference>
<keyword evidence="1" id="KW-0805">Transcription regulation</keyword>
<keyword evidence="3" id="KW-0804">Transcription</keyword>
<dbReference type="Pfam" id="PF13377">
    <property type="entry name" value="Peripla_BP_3"/>
    <property type="match status" value="1"/>
</dbReference>
<dbReference type="SUPFAM" id="SSF47413">
    <property type="entry name" value="lambda repressor-like DNA-binding domains"/>
    <property type="match status" value="1"/>
</dbReference>
<evidence type="ECO:0000313" key="7">
    <source>
        <dbReference type="Proteomes" id="UP000315252"/>
    </source>
</evidence>
<dbReference type="RefSeq" id="WP_142896301.1">
    <property type="nucleotide sequence ID" value="NZ_ML660054.1"/>
</dbReference>